<dbReference type="EMBL" id="QKZK01000012">
    <property type="protein sequence ID" value="PZX16739.1"/>
    <property type="molecule type" value="Genomic_DNA"/>
</dbReference>
<dbReference type="GO" id="GO:0036430">
    <property type="term" value="F:CMP kinase activity"/>
    <property type="evidence" value="ECO:0007669"/>
    <property type="project" value="RHEA"/>
</dbReference>
<keyword evidence="5 8" id="KW-0067">ATP-binding</keyword>
<dbReference type="Proteomes" id="UP000249239">
    <property type="component" value="Unassembled WGS sequence"/>
</dbReference>
<evidence type="ECO:0000313" key="10">
    <source>
        <dbReference type="EMBL" id="PZX16739.1"/>
    </source>
</evidence>
<comment type="catalytic activity">
    <reaction evidence="6 8">
        <text>dCMP + ATP = dCDP + ADP</text>
        <dbReference type="Rhea" id="RHEA:25094"/>
        <dbReference type="ChEBI" id="CHEBI:30616"/>
        <dbReference type="ChEBI" id="CHEBI:57566"/>
        <dbReference type="ChEBI" id="CHEBI:58593"/>
        <dbReference type="ChEBI" id="CHEBI:456216"/>
        <dbReference type="EC" id="2.7.4.25"/>
    </reaction>
</comment>
<evidence type="ECO:0000256" key="1">
    <source>
        <dbReference type="ARBA" id="ARBA00009427"/>
    </source>
</evidence>
<name>A0A2W7Q4W5_9BACT</name>
<dbReference type="Gene3D" id="3.40.50.300">
    <property type="entry name" value="P-loop containing nucleotide triphosphate hydrolases"/>
    <property type="match status" value="1"/>
</dbReference>
<dbReference type="SUPFAM" id="SSF52540">
    <property type="entry name" value="P-loop containing nucleoside triphosphate hydrolases"/>
    <property type="match status" value="1"/>
</dbReference>
<dbReference type="InterPro" id="IPR027417">
    <property type="entry name" value="P-loop_NTPase"/>
</dbReference>
<comment type="subcellular location">
    <subcellularLocation>
        <location evidence="8">Cytoplasm</location>
    </subcellularLocation>
</comment>
<evidence type="ECO:0000259" key="9">
    <source>
        <dbReference type="Pfam" id="PF02224"/>
    </source>
</evidence>
<dbReference type="RefSeq" id="WP_111445606.1">
    <property type="nucleotide sequence ID" value="NZ_QKZK01000012.1"/>
</dbReference>
<evidence type="ECO:0000256" key="7">
    <source>
        <dbReference type="ARBA" id="ARBA00048478"/>
    </source>
</evidence>
<evidence type="ECO:0000256" key="3">
    <source>
        <dbReference type="ARBA" id="ARBA00022741"/>
    </source>
</evidence>
<dbReference type="InterPro" id="IPR011994">
    <property type="entry name" value="Cytidylate_kinase_dom"/>
</dbReference>
<dbReference type="AlphaFoldDB" id="A0A2W7Q4W5"/>
<accession>A0A2W7Q4W5</accession>
<dbReference type="Pfam" id="PF02224">
    <property type="entry name" value="Cytidylate_kin"/>
    <property type="match status" value="1"/>
</dbReference>
<dbReference type="GO" id="GO:0005737">
    <property type="term" value="C:cytoplasm"/>
    <property type="evidence" value="ECO:0007669"/>
    <property type="project" value="UniProtKB-SubCell"/>
</dbReference>
<organism evidence="10 11">
    <name type="scientific">Breznakibacter xylanolyticus</name>
    <dbReference type="NCBI Taxonomy" id="990"/>
    <lineage>
        <taxon>Bacteria</taxon>
        <taxon>Pseudomonadati</taxon>
        <taxon>Bacteroidota</taxon>
        <taxon>Bacteroidia</taxon>
        <taxon>Marinilabiliales</taxon>
        <taxon>Marinilabiliaceae</taxon>
        <taxon>Breznakibacter</taxon>
    </lineage>
</organism>
<evidence type="ECO:0000313" key="11">
    <source>
        <dbReference type="Proteomes" id="UP000249239"/>
    </source>
</evidence>
<comment type="catalytic activity">
    <reaction evidence="7 8">
        <text>CMP + ATP = CDP + ADP</text>
        <dbReference type="Rhea" id="RHEA:11600"/>
        <dbReference type="ChEBI" id="CHEBI:30616"/>
        <dbReference type="ChEBI" id="CHEBI:58069"/>
        <dbReference type="ChEBI" id="CHEBI:60377"/>
        <dbReference type="ChEBI" id="CHEBI:456216"/>
        <dbReference type="EC" id="2.7.4.25"/>
    </reaction>
</comment>
<dbReference type="NCBIfam" id="TIGR00017">
    <property type="entry name" value="cmk"/>
    <property type="match status" value="1"/>
</dbReference>
<dbReference type="GO" id="GO:0005524">
    <property type="term" value="F:ATP binding"/>
    <property type="evidence" value="ECO:0007669"/>
    <property type="project" value="UniProtKB-UniRule"/>
</dbReference>
<comment type="similarity">
    <text evidence="1 8">Belongs to the cytidylate kinase family. Type 1 subfamily.</text>
</comment>
<feature type="domain" description="Cytidylate kinase" evidence="9">
    <location>
        <begin position="11"/>
        <end position="229"/>
    </location>
</feature>
<evidence type="ECO:0000256" key="8">
    <source>
        <dbReference type="HAMAP-Rule" id="MF_00238"/>
    </source>
</evidence>
<dbReference type="HAMAP" id="MF_00238">
    <property type="entry name" value="Cytidyl_kinase_type1"/>
    <property type="match status" value="1"/>
</dbReference>
<feature type="binding site" evidence="8">
    <location>
        <begin position="15"/>
        <end position="23"/>
    </location>
    <ligand>
        <name>ATP</name>
        <dbReference type="ChEBI" id="CHEBI:30616"/>
    </ligand>
</feature>
<sequence>MTTTPPQPLIIAVDGHSSCGKSTVAKDIARELNIVYVDTGAMYRAITLFAIRNGMIDSNGINEPQLEEALPNIHITFNFSPATKQNITFLNGINIEDDIRGLEVSQNVSAVSAIGFVRRHLVTLQRQMAQNTGLVMDGRDIGTVVFPMAQLKIFMTASPEIRAKRRYDELTAKGEKVDFNDILQNVVQRDHLDSTRAESPLKQAVDALTLDNSYLSRQEQLDWIMTQLKNKNLI</sequence>
<comment type="caution">
    <text evidence="10">The sequence shown here is derived from an EMBL/GenBank/DDBJ whole genome shotgun (WGS) entry which is preliminary data.</text>
</comment>
<dbReference type="GO" id="GO:0006220">
    <property type="term" value="P:pyrimidine nucleotide metabolic process"/>
    <property type="evidence" value="ECO:0007669"/>
    <property type="project" value="UniProtKB-UniRule"/>
</dbReference>
<evidence type="ECO:0000256" key="4">
    <source>
        <dbReference type="ARBA" id="ARBA00022777"/>
    </source>
</evidence>
<gene>
    <name evidence="8" type="primary">cmk</name>
    <name evidence="10" type="ORF">LX69_01809</name>
</gene>
<dbReference type="OrthoDB" id="9807434at2"/>
<proteinExistence type="inferred from homology"/>
<evidence type="ECO:0000256" key="2">
    <source>
        <dbReference type="ARBA" id="ARBA00022679"/>
    </source>
</evidence>
<keyword evidence="4 8" id="KW-0418">Kinase</keyword>
<keyword evidence="8" id="KW-0963">Cytoplasm</keyword>
<dbReference type="EC" id="2.7.4.25" evidence="8"/>
<reference evidence="10 11" key="1">
    <citation type="submission" date="2018-06" db="EMBL/GenBank/DDBJ databases">
        <title>Genomic Encyclopedia of Archaeal and Bacterial Type Strains, Phase II (KMG-II): from individual species to whole genera.</title>
        <authorList>
            <person name="Goeker M."/>
        </authorList>
    </citation>
    <scope>NUCLEOTIDE SEQUENCE [LARGE SCALE GENOMIC DNA]</scope>
    <source>
        <strain evidence="10 11">DSM 6779</strain>
    </source>
</reference>
<protein>
    <recommendedName>
        <fullName evidence="8">Cytidylate kinase</fullName>
        <shortName evidence="8">CK</shortName>
        <ecNumber evidence="8">2.7.4.25</ecNumber>
    </recommendedName>
    <alternativeName>
        <fullName evidence="8">Cytidine monophosphate kinase</fullName>
        <shortName evidence="8">CMP kinase</shortName>
    </alternativeName>
</protein>
<evidence type="ECO:0000256" key="6">
    <source>
        <dbReference type="ARBA" id="ARBA00047615"/>
    </source>
</evidence>
<dbReference type="CDD" id="cd02020">
    <property type="entry name" value="CMPK"/>
    <property type="match status" value="1"/>
</dbReference>
<keyword evidence="3 8" id="KW-0547">Nucleotide-binding</keyword>
<dbReference type="InterPro" id="IPR003136">
    <property type="entry name" value="Cytidylate_kin"/>
</dbReference>
<keyword evidence="11" id="KW-1185">Reference proteome</keyword>
<evidence type="ECO:0000256" key="5">
    <source>
        <dbReference type="ARBA" id="ARBA00022840"/>
    </source>
</evidence>
<keyword evidence="2 8" id="KW-0808">Transferase</keyword>
<dbReference type="GO" id="GO:0036431">
    <property type="term" value="F:dCMP kinase activity"/>
    <property type="evidence" value="ECO:0007669"/>
    <property type="project" value="InterPro"/>
</dbReference>